<dbReference type="InterPro" id="IPR053828">
    <property type="entry name" value="Nucleosidase_C"/>
</dbReference>
<comment type="caution">
    <text evidence="4">The sequence shown here is derived from an EMBL/GenBank/DDBJ whole genome shotgun (WGS) entry which is preliminary data.</text>
</comment>
<sequence>MLTGHLSVTLLALASLSASVVSACSDEHAHDHGHAHQKRLFPQTQLTKPTRPLDWGDLNIIHTTDTHGKCWLLGHQHASFPEPNYSGDFGDFSSFVQHMKQIAIEKDVDLLLVDSGDLHDGTGLSDGFPSGGIDAHDSNQFIKQLPYDIMTIGNHELYDYINTWDMYTNFVPALDGKYLASNVNITVFDANNNTLDVPVGNRFRKFTTGKGRKITSLGVLFDFTGNDVNTTVQSVSDMVKEQWFAEAIAEEPDVFLLVGHMPVSRDNWPTVFNAVRAVHAETPIIILGGHSHIRDCNQPDGRSMALESGRYMETIGWLSAKFGNSSEVNSETNISFSRRYLDQNRATYEYHSQQSNHSFDTTEGQNITQGLLDLAEKYDLSMPFGIAPQDYTISRDPYPSNGSSLTLFINEAAPYSLTLNNTRANISNIMITNSGSQRFDIYSGTFDKNDQIAASPFTDAFMFIKNLPLGVAQEVLPALNAAGADERRKRDLGSVLQEREQEMWKRGFVDRRYMDWLDEMDRRHDGAVKRASQNLTLGYVTSDSCPGVGDDILHAPLASFDIPDFIGSDPPSLSNDTLIDLVFVDFIQEQLLEILNEVQNTTTYTDSDVASYTDVLSNALLGLYAQHAWN</sequence>
<dbReference type="SUPFAM" id="SSF55816">
    <property type="entry name" value="5'-nucleotidase (syn. UDP-sugar hydrolase), C-terminal domain"/>
    <property type="match status" value="1"/>
</dbReference>
<dbReference type="PANTHER" id="PTHR11575">
    <property type="entry name" value="5'-NUCLEOTIDASE-RELATED"/>
    <property type="match status" value="1"/>
</dbReference>
<keyword evidence="1" id="KW-0732">Signal</keyword>
<feature type="domain" description="Calcineurin-like phosphoesterase" evidence="2">
    <location>
        <begin position="59"/>
        <end position="293"/>
    </location>
</feature>
<dbReference type="Proteomes" id="UP001150266">
    <property type="component" value="Unassembled WGS sequence"/>
</dbReference>
<evidence type="ECO:0000259" key="2">
    <source>
        <dbReference type="Pfam" id="PF00149"/>
    </source>
</evidence>
<dbReference type="Pfam" id="PF00149">
    <property type="entry name" value="Metallophos"/>
    <property type="match status" value="1"/>
</dbReference>
<dbReference type="PANTHER" id="PTHR11575:SF22">
    <property type="entry name" value="ADL392WP"/>
    <property type="match status" value="1"/>
</dbReference>
<dbReference type="InterPro" id="IPR014485">
    <property type="entry name" value="Pesterase_C1039"/>
</dbReference>
<dbReference type="EMBL" id="JAOTPV010000004">
    <property type="protein sequence ID" value="KAJ4483638.1"/>
    <property type="molecule type" value="Genomic_DNA"/>
</dbReference>
<name>A0A9W9DI35_9AGAR</name>
<keyword evidence="7" id="KW-1185">Reference proteome</keyword>
<dbReference type="Gene3D" id="3.90.780.10">
    <property type="entry name" value="5'-Nucleotidase, C-terminal domain"/>
    <property type="match status" value="2"/>
</dbReference>
<dbReference type="InterPro" id="IPR036907">
    <property type="entry name" value="5'-Nucleotdase_C_sf"/>
</dbReference>
<dbReference type="InterPro" id="IPR004843">
    <property type="entry name" value="Calcineurin-like_PHP"/>
</dbReference>
<feature type="chain" id="PRO_5041114599" evidence="1">
    <location>
        <begin position="24"/>
        <end position="630"/>
    </location>
</feature>
<evidence type="ECO:0000259" key="3">
    <source>
        <dbReference type="Pfam" id="PF21953"/>
    </source>
</evidence>
<dbReference type="InterPro" id="IPR029052">
    <property type="entry name" value="Metallo-depent_PP-like"/>
</dbReference>
<evidence type="ECO:0000313" key="5">
    <source>
        <dbReference type="EMBL" id="KAJ4471598.1"/>
    </source>
</evidence>
<evidence type="ECO:0000256" key="1">
    <source>
        <dbReference type="SAM" id="SignalP"/>
    </source>
</evidence>
<dbReference type="InterPro" id="IPR006179">
    <property type="entry name" value="5_nucleotidase/apyrase"/>
</dbReference>
<feature type="domain" description="Putative 5'-nucleotidase C-terminal" evidence="3">
    <location>
        <begin position="390"/>
        <end position="592"/>
    </location>
</feature>
<dbReference type="AlphaFoldDB" id="A0A9W9DI35"/>
<dbReference type="EMBL" id="JAOTPV010000022">
    <property type="protein sequence ID" value="KAJ4471573.1"/>
    <property type="molecule type" value="Genomic_DNA"/>
</dbReference>
<gene>
    <name evidence="4" type="ORF">J3R30DRAFT_3380441</name>
    <name evidence="5" type="ORF">J3R30DRAFT_3801098</name>
    <name evidence="6" type="ORF">J3R30DRAFT_3836531</name>
</gene>
<dbReference type="FunFam" id="3.60.21.10:FF:000043">
    <property type="entry name" value="Ser/Thr protein phosphatase family"/>
    <property type="match status" value="1"/>
</dbReference>
<evidence type="ECO:0000313" key="4">
    <source>
        <dbReference type="EMBL" id="KAJ4471573.1"/>
    </source>
</evidence>
<dbReference type="PIRSF" id="PIRSF017316">
    <property type="entry name" value="Pesterase_C1039"/>
    <property type="match status" value="1"/>
</dbReference>
<reference evidence="4" key="1">
    <citation type="submission" date="2022-08" db="EMBL/GenBank/DDBJ databases">
        <title>A Global Phylogenomic Analysis of the Shiitake Genus Lentinula.</title>
        <authorList>
            <consortium name="DOE Joint Genome Institute"/>
            <person name="Sierra-Patev S."/>
            <person name="Min B."/>
            <person name="Naranjo-Ortiz M."/>
            <person name="Looney B."/>
            <person name="Konkel Z."/>
            <person name="Slot J.C."/>
            <person name="Sakamoto Y."/>
            <person name="Steenwyk J.L."/>
            <person name="Rokas A."/>
            <person name="Carro J."/>
            <person name="Camarero S."/>
            <person name="Ferreira P."/>
            <person name="Molpeceres G."/>
            <person name="Ruiz-Duenas F.J."/>
            <person name="Serrano A."/>
            <person name="Henrissat B."/>
            <person name="Drula E."/>
            <person name="Hughes K.W."/>
            <person name="Mata J.L."/>
            <person name="Ishikawa N.K."/>
            <person name="Vargas-Isla R."/>
            <person name="Ushijima S."/>
            <person name="Smith C.A."/>
            <person name="Ahrendt S."/>
            <person name="Andreopoulos W."/>
            <person name="He G."/>
            <person name="Labutti K."/>
            <person name="Lipzen A."/>
            <person name="Ng V."/>
            <person name="Riley R."/>
            <person name="Sandor L."/>
            <person name="Barry K."/>
            <person name="Martinez A.T."/>
            <person name="Xiao Y."/>
            <person name="Gibbons J.G."/>
            <person name="Terashima K."/>
            <person name="Grigoriev I.V."/>
            <person name="Hibbett D.S."/>
        </authorList>
    </citation>
    <scope>NUCLEOTIDE SEQUENCE</scope>
    <source>
        <strain evidence="4">JLM2183</strain>
    </source>
</reference>
<dbReference type="GO" id="GO:0005576">
    <property type="term" value="C:extracellular region"/>
    <property type="evidence" value="ECO:0007669"/>
    <property type="project" value="UniProtKB-ARBA"/>
</dbReference>
<organism evidence="4 7">
    <name type="scientific">Lentinula aciculospora</name>
    <dbReference type="NCBI Taxonomy" id="153920"/>
    <lineage>
        <taxon>Eukaryota</taxon>
        <taxon>Fungi</taxon>
        <taxon>Dikarya</taxon>
        <taxon>Basidiomycota</taxon>
        <taxon>Agaricomycotina</taxon>
        <taxon>Agaricomycetes</taxon>
        <taxon>Agaricomycetidae</taxon>
        <taxon>Agaricales</taxon>
        <taxon>Marasmiineae</taxon>
        <taxon>Omphalotaceae</taxon>
        <taxon>Lentinula</taxon>
    </lineage>
</organism>
<dbReference type="GO" id="GO:0009166">
    <property type="term" value="P:nucleotide catabolic process"/>
    <property type="evidence" value="ECO:0007669"/>
    <property type="project" value="InterPro"/>
</dbReference>
<accession>A0A9W9DI35</accession>
<evidence type="ECO:0000313" key="7">
    <source>
        <dbReference type="Proteomes" id="UP001150266"/>
    </source>
</evidence>
<dbReference type="GO" id="GO:0005829">
    <property type="term" value="C:cytosol"/>
    <property type="evidence" value="ECO:0007669"/>
    <property type="project" value="TreeGrafter"/>
</dbReference>
<dbReference type="SUPFAM" id="SSF56300">
    <property type="entry name" value="Metallo-dependent phosphatases"/>
    <property type="match status" value="1"/>
</dbReference>
<evidence type="ECO:0000313" key="6">
    <source>
        <dbReference type="EMBL" id="KAJ4483638.1"/>
    </source>
</evidence>
<dbReference type="Pfam" id="PF21953">
    <property type="entry name" value="NadN_nucleosid_C"/>
    <property type="match status" value="1"/>
</dbReference>
<dbReference type="GO" id="GO:0016787">
    <property type="term" value="F:hydrolase activity"/>
    <property type="evidence" value="ECO:0007669"/>
    <property type="project" value="InterPro"/>
</dbReference>
<dbReference type="OrthoDB" id="7722975at2759"/>
<proteinExistence type="predicted"/>
<dbReference type="EMBL" id="JAOTPV010000022">
    <property type="protein sequence ID" value="KAJ4471598.1"/>
    <property type="molecule type" value="Genomic_DNA"/>
</dbReference>
<dbReference type="Gene3D" id="3.60.21.10">
    <property type="match status" value="1"/>
</dbReference>
<protein>
    <submittedName>
        <fullName evidence="4">Metallo-dependent phosphatase-like protein</fullName>
    </submittedName>
</protein>
<feature type="signal peptide" evidence="1">
    <location>
        <begin position="1"/>
        <end position="23"/>
    </location>
</feature>